<dbReference type="Pfam" id="PF01902">
    <property type="entry name" value="Diphthami_syn_2"/>
    <property type="match status" value="1"/>
</dbReference>
<dbReference type="SUPFAM" id="SSF52402">
    <property type="entry name" value="Adenine nucleotide alpha hydrolases-like"/>
    <property type="match status" value="1"/>
</dbReference>
<sequence>MTKIPISVSWSGGKDSSLMLYHLLQDNRYEVVELHTGISEETGRVSLHGISRELIAAQAQSIGIPLVFIEIPADSSNLSYETKLTAYFSDIRSRNIYHVAYGDIFLEDLKIYRDKLLTQSEISGIYPLWQKDTTELVNQFLDLGFQTMICAAKKELYESSICGKVMNRDFVLNLPPTVDPCGENGEFHTFAFDGPIFKKAIVCNQLPTIERSYQYQVDNQNLEVVFEFADLVLAQVK</sequence>
<dbReference type="RefSeq" id="WP_262308485.1">
    <property type="nucleotide sequence ID" value="NZ_CP106679.1"/>
</dbReference>
<dbReference type="Gene3D" id="3.90.1490.10">
    <property type="entry name" value="putative n-type atp pyrophosphatase, domain 2"/>
    <property type="match status" value="1"/>
</dbReference>
<dbReference type="GO" id="GO:0017178">
    <property type="term" value="F:diphthine-ammonia ligase activity"/>
    <property type="evidence" value="ECO:0007669"/>
    <property type="project" value="UniProtKB-EC"/>
</dbReference>
<dbReference type="CDD" id="cd01994">
    <property type="entry name" value="AANH_PF0828-like"/>
    <property type="match status" value="1"/>
</dbReference>
<accession>A0ABY6CKJ2</accession>
<reference evidence="2" key="1">
    <citation type="submission" date="2022-09" db="EMBL/GenBank/DDBJ databases">
        <title>Comparative genomics and taxonomic characterization of three novel marine species of genus Reichenbachiella exhibiting antioxidant and polysaccharide degradation activities.</title>
        <authorList>
            <person name="Muhammad N."/>
            <person name="Lee Y.-J."/>
            <person name="Ko J."/>
            <person name="Kim S.-G."/>
        </authorList>
    </citation>
    <scope>NUCLEOTIDE SEQUENCE</scope>
    <source>
        <strain evidence="2">BKB1-1</strain>
    </source>
</reference>
<protein>
    <submittedName>
        <fullName evidence="2">Diphthine--ammonia ligase</fullName>
        <ecNumber evidence="2">6.3.1.14</ecNumber>
    </submittedName>
</protein>
<dbReference type="Gene3D" id="3.40.50.620">
    <property type="entry name" value="HUPs"/>
    <property type="match status" value="1"/>
</dbReference>
<dbReference type="InterPro" id="IPR014729">
    <property type="entry name" value="Rossmann-like_a/b/a_fold"/>
</dbReference>
<proteinExistence type="predicted"/>
<gene>
    <name evidence="2" type="ORF">N6H18_11840</name>
</gene>
<evidence type="ECO:0000313" key="3">
    <source>
        <dbReference type="Proteomes" id="UP001065174"/>
    </source>
</evidence>
<name>A0ABY6CKJ2_9BACT</name>
<evidence type="ECO:0000259" key="1">
    <source>
        <dbReference type="Pfam" id="PF01902"/>
    </source>
</evidence>
<dbReference type="EMBL" id="CP106679">
    <property type="protein sequence ID" value="UXP31041.1"/>
    <property type="molecule type" value="Genomic_DNA"/>
</dbReference>
<organism evidence="2 3">
    <name type="scientific">Reichenbachiella agarivorans</name>
    <dbReference type="NCBI Taxonomy" id="2979464"/>
    <lineage>
        <taxon>Bacteria</taxon>
        <taxon>Pseudomonadati</taxon>
        <taxon>Bacteroidota</taxon>
        <taxon>Cytophagia</taxon>
        <taxon>Cytophagales</taxon>
        <taxon>Reichenbachiellaceae</taxon>
        <taxon>Reichenbachiella</taxon>
    </lineage>
</organism>
<keyword evidence="2" id="KW-0436">Ligase</keyword>
<dbReference type="Proteomes" id="UP001065174">
    <property type="component" value="Chromosome"/>
</dbReference>
<dbReference type="NCBIfam" id="TIGR00290">
    <property type="entry name" value="MJ0570_dom"/>
    <property type="match status" value="1"/>
</dbReference>
<dbReference type="InterPro" id="IPR002761">
    <property type="entry name" value="Diphthami_syn_dom"/>
</dbReference>
<feature type="domain" description="Diphthamide synthase" evidence="1">
    <location>
        <begin position="8"/>
        <end position="209"/>
    </location>
</feature>
<evidence type="ECO:0000313" key="2">
    <source>
        <dbReference type="EMBL" id="UXP31041.1"/>
    </source>
</evidence>
<dbReference type="EC" id="6.3.1.14" evidence="2"/>
<keyword evidence="3" id="KW-1185">Reference proteome</keyword>